<feature type="compositionally biased region" description="Polar residues" evidence="5">
    <location>
        <begin position="332"/>
        <end position="348"/>
    </location>
</feature>
<feature type="domain" description="BRCT" evidence="6">
    <location>
        <begin position="171"/>
        <end position="265"/>
    </location>
</feature>
<organism evidence="8 9">
    <name type="scientific">Lachancea lanzarotensis</name>
    <dbReference type="NCBI Taxonomy" id="1245769"/>
    <lineage>
        <taxon>Eukaryota</taxon>
        <taxon>Fungi</taxon>
        <taxon>Dikarya</taxon>
        <taxon>Ascomycota</taxon>
        <taxon>Saccharomycotina</taxon>
        <taxon>Saccharomycetes</taxon>
        <taxon>Saccharomycetales</taxon>
        <taxon>Saccharomycetaceae</taxon>
        <taxon>Lachancea</taxon>
    </lineage>
</organism>
<dbReference type="Gene3D" id="3.40.50.10190">
    <property type="entry name" value="BRCT domain"/>
    <property type="match status" value="1"/>
</dbReference>
<dbReference type="Proteomes" id="UP000054304">
    <property type="component" value="Unassembled WGS sequence"/>
</dbReference>
<evidence type="ECO:0000256" key="5">
    <source>
        <dbReference type="SAM" id="MobiDB-lite"/>
    </source>
</evidence>
<evidence type="ECO:0000259" key="7">
    <source>
        <dbReference type="PROSITE" id="PS50853"/>
    </source>
</evidence>
<dbReference type="RefSeq" id="XP_022630347.1">
    <property type="nucleotide sequence ID" value="XM_022775484.1"/>
</dbReference>
<dbReference type="Pfam" id="PF00533">
    <property type="entry name" value="BRCT"/>
    <property type="match status" value="1"/>
</dbReference>
<dbReference type="InterPro" id="IPR052827">
    <property type="entry name" value="CHS_Export/Cell_Fusion_Reg"/>
</dbReference>
<dbReference type="GeneID" id="34687678"/>
<comment type="subcellular location">
    <subcellularLocation>
        <location evidence="1">Golgi apparatus</location>
    </subcellularLocation>
</comment>
<dbReference type="GO" id="GO:0046983">
    <property type="term" value="F:protein dimerization activity"/>
    <property type="evidence" value="ECO:0007669"/>
    <property type="project" value="InterPro"/>
</dbReference>
<feature type="domain" description="Fibronectin type-III" evidence="7">
    <location>
        <begin position="83"/>
        <end position="173"/>
    </location>
</feature>
<dbReference type="Gene3D" id="2.60.40.10">
    <property type="entry name" value="Immunoglobulins"/>
    <property type="match status" value="1"/>
</dbReference>
<dbReference type="GO" id="GO:0000282">
    <property type="term" value="P:cellular bud site selection"/>
    <property type="evidence" value="ECO:0007669"/>
    <property type="project" value="EnsemblFungi"/>
</dbReference>
<dbReference type="GO" id="GO:0000747">
    <property type="term" value="P:conjugation with cellular fusion"/>
    <property type="evidence" value="ECO:0007669"/>
    <property type="project" value="EnsemblFungi"/>
</dbReference>
<evidence type="ECO:0000256" key="3">
    <source>
        <dbReference type="ARBA" id="ARBA00060872"/>
    </source>
</evidence>
<dbReference type="GO" id="GO:0030476">
    <property type="term" value="P:ascospore wall assembly"/>
    <property type="evidence" value="ECO:0007669"/>
    <property type="project" value="EnsemblFungi"/>
</dbReference>
<comment type="similarity">
    <text evidence="3">Belongs to the CHS5 family.</text>
</comment>
<dbReference type="InterPro" id="IPR036420">
    <property type="entry name" value="BRCT_dom_sf"/>
</dbReference>
<dbReference type="PROSITE" id="PS50853">
    <property type="entry name" value="FN3"/>
    <property type="match status" value="1"/>
</dbReference>
<evidence type="ECO:0000313" key="9">
    <source>
        <dbReference type="Proteomes" id="UP000054304"/>
    </source>
</evidence>
<feature type="compositionally biased region" description="Basic and acidic residues" evidence="5">
    <location>
        <begin position="420"/>
        <end position="459"/>
    </location>
</feature>
<dbReference type="InterPro" id="IPR031669">
    <property type="entry name" value="Fn3_2"/>
</dbReference>
<dbReference type="PANTHER" id="PTHR47351">
    <property type="entry name" value="CHITIN BIOSYNTHESIS PROTEIN CHS5"/>
    <property type="match status" value="1"/>
</dbReference>
<dbReference type="AlphaFoldDB" id="A0A0C7NCP4"/>
<evidence type="ECO:0000259" key="6">
    <source>
        <dbReference type="PROSITE" id="PS50172"/>
    </source>
</evidence>
<dbReference type="Gene3D" id="6.20.120.50">
    <property type="match status" value="1"/>
</dbReference>
<dbReference type="GO" id="GO:0005802">
    <property type="term" value="C:trans-Golgi network"/>
    <property type="evidence" value="ECO:0007669"/>
    <property type="project" value="TreeGrafter"/>
</dbReference>
<gene>
    <name evidence="8" type="ORF">LALA0_S10e03290g</name>
</gene>
<dbReference type="InterPro" id="IPR003961">
    <property type="entry name" value="FN3_dom"/>
</dbReference>
<dbReference type="FunFam" id="3.40.50.10190:FF:000077">
    <property type="entry name" value="Chitin biosynthesis protein CHS5"/>
    <property type="match status" value="1"/>
</dbReference>
<keyword evidence="9" id="KW-1185">Reference proteome</keyword>
<dbReference type="GO" id="GO:0031267">
    <property type="term" value="F:small GTPase binding"/>
    <property type="evidence" value="ECO:0007669"/>
    <property type="project" value="EnsemblFungi"/>
</dbReference>
<dbReference type="GO" id="GO:0006355">
    <property type="term" value="P:regulation of DNA-templated transcription"/>
    <property type="evidence" value="ECO:0007669"/>
    <property type="project" value="EnsemblFungi"/>
</dbReference>
<keyword evidence="2" id="KW-0333">Golgi apparatus</keyword>
<dbReference type="SUPFAM" id="SSF52113">
    <property type="entry name" value="BRCT domain"/>
    <property type="match status" value="1"/>
</dbReference>
<dbReference type="InterPro" id="IPR036116">
    <property type="entry name" value="FN3_sf"/>
</dbReference>
<dbReference type="GO" id="GO:0006032">
    <property type="term" value="P:chitin catabolic process"/>
    <property type="evidence" value="ECO:0007669"/>
    <property type="project" value="EnsemblFungi"/>
</dbReference>
<dbReference type="OrthoDB" id="245697at2759"/>
<dbReference type="SUPFAM" id="SSF49265">
    <property type="entry name" value="Fibronectin type III"/>
    <property type="match status" value="1"/>
</dbReference>
<dbReference type="InterPro" id="IPR031673">
    <property type="entry name" value="Chs5_N"/>
</dbReference>
<dbReference type="HOGENOM" id="CLU_019904_3_0_1"/>
<proteinExistence type="inferred from homology"/>
<feature type="compositionally biased region" description="Basic residues" evidence="5">
    <location>
        <begin position="652"/>
        <end position="666"/>
    </location>
</feature>
<dbReference type="SMART" id="SM00292">
    <property type="entry name" value="BRCT"/>
    <property type="match status" value="1"/>
</dbReference>
<dbReference type="GO" id="GO:0006893">
    <property type="term" value="P:Golgi to plasma membrane transport"/>
    <property type="evidence" value="ECO:0007669"/>
    <property type="project" value="EnsemblFungi"/>
</dbReference>
<feature type="region of interest" description="Disordered" evidence="5">
    <location>
        <begin position="288"/>
        <end position="314"/>
    </location>
</feature>
<dbReference type="PROSITE" id="PS50172">
    <property type="entry name" value="BRCT"/>
    <property type="match status" value="1"/>
</dbReference>
<evidence type="ECO:0000256" key="1">
    <source>
        <dbReference type="ARBA" id="ARBA00004555"/>
    </source>
</evidence>
<dbReference type="PANTHER" id="PTHR47351:SF1">
    <property type="entry name" value="CHITIN BIOSYNTHESIS PROTEIN CHS5"/>
    <property type="match status" value="1"/>
</dbReference>
<dbReference type="STRING" id="1245769.A0A0C7NCP4"/>
<reference evidence="8 9" key="1">
    <citation type="submission" date="2014-12" db="EMBL/GenBank/DDBJ databases">
        <authorList>
            <person name="Neuveglise Cecile"/>
        </authorList>
    </citation>
    <scope>NUCLEOTIDE SEQUENCE [LARGE SCALE GENOMIC DNA]</scope>
    <source>
        <strain evidence="8 9">CBS 12615</strain>
    </source>
</reference>
<dbReference type="EMBL" id="LN736369">
    <property type="protein sequence ID" value="CEP64137.1"/>
    <property type="molecule type" value="Genomic_DNA"/>
</dbReference>
<protein>
    <recommendedName>
        <fullName evidence="4">Chitin biosynthesis protein CHS5</fullName>
    </recommendedName>
</protein>
<dbReference type="InterPro" id="IPR013783">
    <property type="entry name" value="Ig-like_fold"/>
</dbReference>
<feature type="compositionally biased region" description="Low complexity" evidence="5">
    <location>
        <begin position="608"/>
        <end position="622"/>
    </location>
</feature>
<evidence type="ECO:0000313" key="8">
    <source>
        <dbReference type="EMBL" id="CEP64137.1"/>
    </source>
</evidence>
<dbReference type="GO" id="GO:0034044">
    <property type="term" value="C:exomer complex"/>
    <property type="evidence" value="ECO:0007669"/>
    <property type="project" value="EnsemblFungi"/>
</dbReference>
<evidence type="ECO:0000256" key="2">
    <source>
        <dbReference type="ARBA" id="ARBA00023034"/>
    </source>
</evidence>
<feature type="compositionally biased region" description="Low complexity" evidence="5">
    <location>
        <begin position="542"/>
        <end position="556"/>
    </location>
</feature>
<dbReference type="Pfam" id="PF16892">
    <property type="entry name" value="CHS5_N"/>
    <property type="match status" value="1"/>
</dbReference>
<dbReference type="Pfam" id="PF16893">
    <property type="entry name" value="fn3_2"/>
    <property type="match status" value="1"/>
</dbReference>
<feature type="compositionally biased region" description="Polar residues" evidence="5">
    <location>
        <begin position="637"/>
        <end position="649"/>
    </location>
</feature>
<feature type="region of interest" description="Disordered" evidence="5">
    <location>
        <begin position="326"/>
        <end position="666"/>
    </location>
</feature>
<dbReference type="CDD" id="cd13945">
    <property type="entry name" value="Chs5_N"/>
    <property type="match status" value="1"/>
</dbReference>
<feature type="compositionally biased region" description="Basic and acidic residues" evidence="5">
    <location>
        <begin position="364"/>
        <end position="408"/>
    </location>
</feature>
<name>A0A0C7NCP4_9SACH</name>
<dbReference type="InterPro" id="IPR001357">
    <property type="entry name" value="BRCT_dom"/>
</dbReference>
<accession>A0A0C7NCP4</accession>
<sequence length="666" mass="72291">MSSNSATQVEEWLTVGRLDASLALLTTKNHHVIEFPTMLLPDNIRAGTIVKIQVSEDRELQQQEFQRFESLQDEILEKYGTHRPQNPVLKSINVTQTSGVLGWDPLELGSAQLKSLVLYKDGVRSLLIPNPYKTTATKISGLSVDSEYSFQLKLSTTSGDLWSDKIVLHTHKMTDMSGITACLGSLDAVQNVTKAHIEASLKNIGAKPLQSRVTLDTTHFISNEQDGDDAELKKAQQSNIPIVRPEWVRACELERRIVGVRGFYLDADPINTEGYKFLKVPSDVSEHLQAEKPTVSAHSRDSEPPQTAVSADSAAVSTASLKSVPGGIAATPIQSQETGGLQEAATSTSEKKPSEEGAEDIEEDKAGDTVRSDQEGETFKSEKASKNSDEKGAESNGLEEKINGHNVDENNEEATVKSQDQIRDELVSEVKDEDARIEKNDEIKIENGGETKKENEDRTVNPTDDQADTEANREFNGESETEFSSQLPAEPASQIIDNSAEINTGVKPDINIDNSIQEDLPESLEATEQTQLPEENELQNKTTTEAEAPLEPAAVEDNVVTETSDLVENPAFVEISTDNDEKLTDGITGKVEPVTNESISVAPLTGVNSSSMPNESAESSAELDQNTGGEDAEAENTHNVASSAATGAQATGKKKKNKKNKNKGKK</sequence>
<evidence type="ECO:0000256" key="4">
    <source>
        <dbReference type="ARBA" id="ARBA00071189"/>
    </source>
</evidence>